<sequence length="197" mass="22629">MALMQSVRSSLPHMELLPTKSTVRLLDSTVDHERTRKFASPVSPAKAACQNKSSPYLIPQWVLSPESSSYTPRALSDVYLPTTHSTASPNSHKDTFGEVVHRLPKELVHDALGAQFADCEVTHLRVLTVTWELERLWRWQKFHAHSLTYLKEQNDLSQESLDYWRGWCNDQGLDCYPQDQETSQHLLENECSKLEHT</sequence>
<dbReference type="STRING" id="1036808.A0A0C3D4J9"/>
<organism evidence="1 2">
    <name type="scientific">Scleroderma citrinum Foug A</name>
    <dbReference type="NCBI Taxonomy" id="1036808"/>
    <lineage>
        <taxon>Eukaryota</taxon>
        <taxon>Fungi</taxon>
        <taxon>Dikarya</taxon>
        <taxon>Basidiomycota</taxon>
        <taxon>Agaricomycotina</taxon>
        <taxon>Agaricomycetes</taxon>
        <taxon>Agaricomycetidae</taxon>
        <taxon>Boletales</taxon>
        <taxon>Sclerodermatineae</taxon>
        <taxon>Sclerodermataceae</taxon>
        <taxon>Scleroderma</taxon>
    </lineage>
</organism>
<evidence type="ECO:0000313" key="1">
    <source>
        <dbReference type="EMBL" id="KIM51344.1"/>
    </source>
</evidence>
<name>A0A0C3D4J9_9AGAM</name>
<accession>A0A0C3D4J9</accession>
<dbReference type="AlphaFoldDB" id="A0A0C3D4J9"/>
<dbReference type="OrthoDB" id="2692562at2759"/>
<dbReference type="HOGENOM" id="CLU_122050_0_0_1"/>
<keyword evidence="2" id="KW-1185">Reference proteome</keyword>
<dbReference type="InParanoid" id="A0A0C3D4J9"/>
<reference evidence="1 2" key="1">
    <citation type="submission" date="2014-04" db="EMBL/GenBank/DDBJ databases">
        <authorList>
            <consortium name="DOE Joint Genome Institute"/>
            <person name="Kuo A."/>
            <person name="Kohler A."/>
            <person name="Nagy L.G."/>
            <person name="Floudas D."/>
            <person name="Copeland A."/>
            <person name="Barry K.W."/>
            <person name="Cichocki N."/>
            <person name="Veneault-Fourrey C."/>
            <person name="LaButti K."/>
            <person name="Lindquist E.A."/>
            <person name="Lipzen A."/>
            <person name="Lundell T."/>
            <person name="Morin E."/>
            <person name="Murat C."/>
            <person name="Sun H."/>
            <person name="Tunlid A."/>
            <person name="Henrissat B."/>
            <person name="Grigoriev I.V."/>
            <person name="Hibbett D.S."/>
            <person name="Martin F."/>
            <person name="Nordberg H.P."/>
            <person name="Cantor M.N."/>
            <person name="Hua S.X."/>
        </authorList>
    </citation>
    <scope>NUCLEOTIDE SEQUENCE [LARGE SCALE GENOMIC DNA]</scope>
    <source>
        <strain evidence="1 2">Foug A</strain>
    </source>
</reference>
<dbReference type="EMBL" id="KN822264">
    <property type="protein sequence ID" value="KIM51344.1"/>
    <property type="molecule type" value="Genomic_DNA"/>
</dbReference>
<gene>
    <name evidence="1" type="ORF">SCLCIDRAFT_33523</name>
</gene>
<evidence type="ECO:0000313" key="2">
    <source>
        <dbReference type="Proteomes" id="UP000053989"/>
    </source>
</evidence>
<reference evidence="2" key="2">
    <citation type="submission" date="2015-01" db="EMBL/GenBank/DDBJ databases">
        <title>Evolutionary Origins and Diversification of the Mycorrhizal Mutualists.</title>
        <authorList>
            <consortium name="DOE Joint Genome Institute"/>
            <consortium name="Mycorrhizal Genomics Consortium"/>
            <person name="Kohler A."/>
            <person name="Kuo A."/>
            <person name="Nagy L.G."/>
            <person name="Floudas D."/>
            <person name="Copeland A."/>
            <person name="Barry K.W."/>
            <person name="Cichocki N."/>
            <person name="Veneault-Fourrey C."/>
            <person name="LaButti K."/>
            <person name="Lindquist E.A."/>
            <person name="Lipzen A."/>
            <person name="Lundell T."/>
            <person name="Morin E."/>
            <person name="Murat C."/>
            <person name="Riley R."/>
            <person name="Ohm R."/>
            <person name="Sun H."/>
            <person name="Tunlid A."/>
            <person name="Henrissat B."/>
            <person name="Grigoriev I.V."/>
            <person name="Hibbett D.S."/>
            <person name="Martin F."/>
        </authorList>
    </citation>
    <scope>NUCLEOTIDE SEQUENCE [LARGE SCALE GENOMIC DNA]</scope>
    <source>
        <strain evidence="2">Foug A</strain>
    </source>
</reference>
<dbReference type="Proteomes" id="UP000053989">
    <property type="component" value="Unassembled WGS sequence"/>
</dbReference>
<proteinExistence type="predicted"/>
<protein>
    <submittedName>
        <fullName evidence="1">Uncharacterized protein</fullName>
    </submittedName>
</protein>